<accession>A0A1G7EB81</accession>
<dbReference type="PROSITE" id="PS00862">
    <property type="entry name" value="OX2_COVAL_FAD"/>
    <property type="match status" value="1"/>
</dbReference>
<dbReference type="InterPro" id="IPR006093">
    <property type="entry name" value="Oxy_OxRdtase_FAD_BS"/>
</dbReference>
<keyword evidence="3" id="KW-0442">Lipid degradation</keyword>
<dbReference type="Gene3D" id="3.40.50.1820">
    <property type="entry name" value="alpha/beta hydrolase"/>
    <property type="match status" value="1"/>
</dbReference>
<keyword evidence="5" id="KW-0443">Lipid metabolism</keyword>
<keyword evidence="8" id="KW-1185">Reference proteome</keyword>
<evidence type="ECO:0000256" key="5">
    <source>
        <dbReference type="ARBA" id="ARBA00023098"/>
    </source>
</evidence>
<comment type="similarity">
    <text evidence="1">Belongs to the oxygen-dependent FAD-linked oxidoreductase family.</text>
</comment>
<gene>
    <name evidence="7" type="ORF">SAMN04487996_10611</name>
</gene>
<dbReference type="AlphaFoldDB" id="A0A1G7EB81"/>
<dbReference type="InterPro" id="IPR029058">
    <property type="entry name" value="AB_hydrolase_fold"/>
</dbReference>
<keyword evidence="2 7" id="KW-0378">Hydrolase</keyword>
<dbReference type="PANTHER" id="PTHR10272">
    <property type="entry name" value="PLATELET-ACTIVATING FACTOR ACETYLHYDROLASE"/>
    <property type="match status" value="1"/>
</dbReference>
<dbReference type="EMBL" id="FNAN01000006">
    <property type="protein sequence ID" value="SDE60897.1"/>
    <property type="molecule type" value="Genomic_DNA"/>
</dbReference>
<evidence type="ECO:0000256" key="2">
    <source>
        <dbReference type="ARBA" id="ARBA00022801"/>
    </source>
</evidence>
<dbReference type="STRING" id="659014.SAMN04487996_10611"/>
<keyword evidence="4" id="KW-0560">Oxidoreductase</keyword>
<dbReference type="GO" id="GO:0016042">
    <property type="term" value="P:lipid catabolic process"/>
    <property type="evidence" value="ECO:0007669"/>
    <property type="project" value="UniProtKB-KW"/>
</dbReference>
<evidence type="ECO:0000256" key="1">
    <source>
        <dbReference type="ARBA" id="ARBA00005466"/>
    </source>
</evidence>
<organism evidence="7 8">
    <name type="scientific">Dyadobacter soli</name>
    <dbReference type="NCBI Taxonomy" id="659014"/>
    <lineage>
        <taxon>Bacteria</taxon>
        <taxon>Pseudomonadati</taxon>
        <taxon>Bacteroidota</taxon>
        <taxon>Cytophagia</taxon>
        <taxon>Cytophagales</taxon>
        <taxon>Spirosomataceae</taxon>
        <taxon>Dyadobacter</taxon>
    </lineage>
</organism>
<evidence type="ECO:0000313" key="8">
    <source>
        <dbReference type="Proteomes" id="UP000198748"/>
    </source>
</evidence>
<dbReference type="PANTHER" id="PTHR10272:SF0">
    <property type="entry name" value="PLATELET-ACTIVATING FACTOR ACETYLHYDROLASE"/>
    <property type="match status" value="1"/>
</dbReference>
<dbReference type="Pfam" id="PF12697">
    <property type="entry name" value="Abhydrolase_6"/>
    <property type="match status" value="1"/>
</dbReference>
<protein>
    <submittedName>
        <fullName evidence="7">Alpha/beta hydrolase family protein</fullName>
    </submittedName>
</protein>
<reference evidence="8" key="1">
    <citation type="submission" date="2016-10" db="EMBL/GenBank/DDBJ databases">
        <authorList>
            <person name="Varghese N."/>
            <person name="Submissions S."/>
        </authorList>
    </citation>
    <scope>NUCLEOTIDE SEQUENCE [LARGE SCALE GENOMIC DNA]</scope>
    <source>
        <strain evidence="8">DSM 25329</strain>
    </source>
</reference>
<dbReference type="GO" id="GO:0003847">
    <property type="term" value="F:1-alkyl-2-acetylglycerophosphocholine esterase activity"/>
    <property type="evidence" value="ECO:0007669"/>
    <property type="project" value="TreeGrafter"/>
</dbReference>
<evidence type="ECO:0000256" key="3">
    <source>
        <dbReference type="ARBA" id="ARBA00022963"/>
    </source>
</evidence>
<dbReference type="GO" id="GO:0016491">
    <property type="term" value="F:oxidoreductase activity"/>
    <property type="evidence" value="ECO:0007669"/>
    <property type="project" value="UniProtKB-KW"/>
</dbReference>
<sequence>MNFAYLKIKNNMKQSQTPIISFSPVVLPVAGRHVDLEIKVSAPASGNNLPVILLSHGHGPSNFLSSYRGYGPIVDFFAAQGFVIIQPTHQNSRALALPSSLPEAPLFWSSRATDMQFILDHLDEIIATVPGLTGRVDQAKVAAIGHSMGGQTVAMLAGMEVTDPATGKIVNAAEPRLKAHVLIGASGGPEGFNGVNRQHYPVLAAGNFSTMTLPALIVNGDKDINLMFSDVDNWRADAYYQSPGPKDLLTVFGAEHIFGGISGYDARETSDENPERVAFVCESILAYVRSTFDPNDTSWADAKKTLNGVPGALGSIESKL</sequence>
<dbReference type="Proteomes" id="UP000198748">
    <property type="component" value="Unassembled WGS sequence"/>
</dbReference>
<dbReference type="InterPro" id="IPR000073">
    <property type="entry name" value="AB_hydrolase_1"/>
</dbReference>
<evidence type="ECO:0000256" key="4">
    <source>
        <dbReference type="ARBA" id="ARBA00023002"/>
    </source>
</evidence>
<name>A0A1G7EB81_9BACT</name>
<feature type="domain" description="AB hydrolase-1" evidence="6">
    <location>
        <begin position="52"/>
        <end position="247"/>
    </location>
</feature>
<evidence type="ECO:0000259" key="6">
    <source>
        <dbReference type="Pfam" id="PF12697"/>
    </source>
</evidence>
<evidence type="ECO:0000313" key="7">
    <source>
        <dbReference type="EMBL" id="SDE60897.1"/>
    </source>
</evidence>
<proteinExistence type="inferred from homology"/>
<dbReference type="SUPFAM" id="SSF53474">
    <property type="entry name" value="alpha/beta-Hydrolases"/>
    <property type="match status" value="1"/>
</dbReference>